<dbReference type="PROSITE" id="PS50994">
    <property type="entry name" value="INTEGRASE"/>
    <property type="match status" value="1"/>
</dbReference>
<dbReference type="InterPro" id="IPR001584">
    <property type="entry name" value="Integrase_cat-core"/>
</dbReference>
<evidence type="ECO:0000313" key="4">
    <source>
        <dbReference type="Proteomes" id="UP000436088"/>
    </source>
</evidence>
<feature type="region of interest" description="Disordered" evidence="1">
    <location>
        <begin position="251"/>
        <end position="301"/>
    </location>
</feature>
<dbReference type="PANTHER" id="PTHR11439:SF517">
    <property type="entry name" value="CYSTEINE-RICH RLK (RECEPTOR-LIKE PROTEIN KINASE) 8"/>
    <property type="match status" value="1"/>
</dbReference>
<dbReference type="Pfam" id="PF07727">
    <property type="entry name" value="RVT_2"/>
    <property type="match status" value="1"/>
</dbReference>
<feature type="domain" description="Integrase catalytic" evidence="2">
    <location>
        <begin position="334"/>
        <end position="520"/>
    </location>
</feature>
<organism evidence="3 4">
    <name type="scientific">Hibiscus syriacus</name>
    <name type="common">Rose of Sharon</name>
    <dbReference type="NCBI Taxonomy" id="106335"/>
    <lineage>
        <taxon>Eukaryota</taxon>
        <taxon>Viridiplantae</taxon>
        <taxon>Streptophyta</taxon>
        <taxon>Embryophyta</taxon>
        <taxon>Tracheophyta</taxon>
        <taxon>Spermatophyta</taxon>
        <taxon>Magnoliopsida</taxon>
        <taxon>eudicotyledons</taxon>
        <taxon>Gunneridae</taxon>
        <taxon>Pentapetalae</taxon>
        <taxon>rosids</taxon>
        <taxon>malvids</taxon>
        <taxon>Malvales</taxon>
        <taxon>Malvaceae</taxon>
        <taxon>Malvoideae</taxon>
        <taxon>Hibiscus</taxon>
    </lineage>
</organism>
<comment type="caution">
    <text evidence="3">The sequence shown here is derived from an EMBL/GenBank/DDBJ whole genome shotgun (WGS) entry which is preliminary data.</text>
</comment>
<evidence type="ECO:0000259" key="2">
    <source>
        <dbReference type="PROSITE" id="PS50994"/>
    </source>
</evidence>
<dbReference type="InterPro" id="IPR013103">
    <property type="entry name" value="RVT_2"/>
</dbReference>
<dbReference type="InterPro" id="IPR012337">
    <property type="entry name" value="RNaseH-like_sf"/>
</dbReference>
<evidence type="ECO:0000256" key="1">
    <source>
        <dbReference type="SAM" id="MobiDB-lite"/>
    </source>
</evidence>
<protein>
    <recommendedName>
        <fullName evidence="2">Integrase catalytic domain-containing protein</fullName>
    </recommendedName>
</protein>
<dbReference type="GO" id="GO:0015074">
    <property type="term" value="P:DNA integration"/>
    <property type="evidence" value="ECO:0007669"/>
    <property type="project" value="InterPro"/>
</dbReference>
<dbReference type="InterPro" id="IPR043502">
    <property type="entry name" value="DNA/RNA_pol_sf"/>
</dbReference>
<name>A0A6A3DA88_HIBSY</name>
<dbReference type="GO" id="GO:0003676">
    <property type="term" value="F:nucleic acid binding"/>
    <property type="evidence" value="ECO:0007669"/>
    <property type="project" value="InterPro"/>
</dbReference>
<dbReference type="PANTHER" id="PTHR11439">
    <property type="entry name" value="GAG-POL-RELATED RETROTRANSPOSON"/>
    <property type="match status" value="1"/>
</dbReference>
<dbReference type="AlphaFoldDB" id="A0A6A3DA88"/>
<evidence type="ECO:0000313" key="3">
    <source>
        <dbReference type="EMBL" id="KAE8736059.1"/>
    </source>
</evidence>
<accession>A0A6A3DA88</accession>
<reference evidence="3" key="1">
    <citation type="submission" date="2019-09" db="EMBL/GenBank/DDBJ databases">
        <title>Draft genome information of white flower Hibiscus syriacus.</title>
        <authorList>
            <person name="Kim Y.-M."/>
        </authorList>
    </citation>
    <scope>NUCLEOTIDE SEQUENCE [LARGE SCALE GENOMIC DNA]</scope>
    <source>
        <strain evidence="3">YM2019G1</strain>
    </source>
</reference>
<dbReference type="EMBL" id="VEPZ02000023">
    <property type="protein sequence ID" value="KAE8736059.1"/>
    <property type="molecule type" value="Genomic_DNA"/>
</dbReference>
<dbReference type="InterPro" id="IPR036397">
    <property type="entry name" value="RNaseH_sf"/>
</dbReference>
<proteinExistence type="predicted"/>
<dbReference type="Pfam" id="PF14223">
    <property type="entry name" value="Retrotran_gag_2"/>
    <property type="match status" value="1"/>
</dbReference>
<dbReference type="Proteomes" id="UP000436088">
    <property type="component" value="Unassembled WGS sequence"/>
</dbReference>
<dbReference type="CDD" id="cd09272">
    <property type="entry name" value="RNase_HI_RT_Ty1"/>
    <property type="match status" value="1"/>
</dbReference>
<sequence length="893" mass="101228">METAGTEGLRPSLERACSTSCPLGISYSEVVEKGFDGVGHATRTIGEDHHRLLGCQLCHSLHVIMWKSDAARVFQVKGVNGKCDGSNVATTTNEGELRELEHSNESSSRISRCMGGGRRRIRRHYTCYSEPLTSRAFEKIAGAATSKEAWDILGKVFKGADRVKQVRLQTLRGELESIKMKELESVSDYITRVQTVVNQLNRNGEALTEARVVEKILRSLTDNFENVVCAIEESKDLVTLTVNELTGSLEAHEQRRGRGGRGYGRGGQGDSHEGYYKENGQSSQPNWRGEDADEEEAADQIIPISSATSVTSMVTTRRIATLTNVITVYLFKEMKKIEDGHVSFGDASKVEVKGRGQLTEKGYSTLLKDRILHLKDKQGRIVARVEMGKIGCSFFERKSEAFEVFKKFKVMVEKATGRHIKVVRSDRGGEYTSTAFMEYCEEQGIRRFLTAPYSPQQNGVAERKNRTILDMVRSMLKSKKMPKEFWAEAVQCAIYTKGYKLFDPISKKVMVSRDVRITKQASGTGTIRQRLSSKLEIINHAENISFEEALRDKKWRTAMTRLKRLTKKMNAQGEIERYKARLVAKGYKQKAGIDYDEVFAPVARMETIRLLISQAALFKWPIFQMDVKSAFLNGVLEEDIYIEHHPASTTGMEYTYRYIFMENGSRNVPTSMPFTQRIMEVRQVETSIFVSHETYAKRFEEYNMENCNPVSTPMEPSAKLSKFDGGERVDASRYRSLVGSLRYLTCTRSDLSLSVGIASRFMEEPVYSHWKALKRILRYIQGTVSLGLFYSKAEDYKLVGYSDSDWCRDIDDRKSTSGYVFFMGDTSFTWLSKKQPIVTLSTCEAEYVAASWCVYHVIWLRNLLSKMELKQLGVTVIHVDNKSAIELAKPSEP</sequence>
<gene>
    <name evidence="3" type="ORF">F3Y22_tig00000218pilonHSYRG00293</name>
</gene>
<feature type="compositionally biased region" description="Gly residues" evidence="1">
    <location>
        <begin position="260"/>
        <end position="269"/>
    </location>
</feature>
<dbReference type="SUPFAM" id="SSF56672">
    <property type="entry name" value="DNA/RNA polymerases"/>
    <property type="match status" value="1"/>
</dbReference>
<keyword evidence="4" id="KW-1185">Reference proteome</keyword>
<dbReference type="Gene3D" id="3.30.420.10">
    <property type="entry name" value="Ribonuclease H-like superfamily/Ribonuclease H"/>
    <property type="match status" value="1"/>
</dbReference>
<dbReference type="SUPFAM" id="SSF53098">
    <property type="entry name" value="Ribonuclease H-like"/>
    <property type="match status" value="1"/>
</dbReference>